<keyword evidence="3" id="KW-1185">Reference proteome</keyword>
<keyword evidence="1" id="KW-0472">Membrane</keyword>
<dbReference type="GeneID" id="92664070"/>
<feature type="transmembrane region" description="Helical" evidence="1">
    <location>
        <begin position="63"/>
        <end position="81"/>
    </location>
</feature>
<evidence type="ECO:0000313" key="2">
    <source>
        <dbReference type="EMBL" id="WMY87406.1"/>
    </source>
</evidence>
<dbReference type="EMBL" id="CP127845">
    <property type="protein sequence ID" value="WMY87406.1"/>
    <property type="molecule type" value="Genomic_DNA"/>
</dbReference>
<accession>A0ABY9SUY5</accession>
<evidence type="ECO:0000256" key="1">
    <source>
        <dbReference type="SAM" id="Phobius"/>
    </source>
</evidence>
<proteinExistence type="predicted"/>
<reference evidence="2 3" key="1">
    <citation type="journal article" date="2023" name="J Bioinform Genom">
        <title>Complete genome sequence of the bacterium Pseudomonas shirazica hy376 from natural waters of algiers.</title>
        <authorList>
            <person name="Haffaressas Y."/>
            <person name="Seghouani N."/>
            <person name="Arzamasceva V.O."/>
            <person name="Tepeeva A.N."/>
            <person name="Vasilenko O.V."/>
        </authorList>
    </citation>
    <scope>NUCLEOTIDE SEQUENCE [LARGE SCALE GENOMIC DNA]</scope>
    <source>
        <strain evidence="2 3">HY376</strain>
    </source>
</reference>
<evidence type="ECO:0000313" key="3">
    <source>
        <dbReference type="Proteomes" id="UP001258940"/>
    </source>
</evidence>
<dbReference type="RefSeq" id="WP_217190419.1">
    <property type="nucleotide sequence ID" value="NZ_CP063456.1"/>
</dbReference>
<name>A0ABY9SUY5_9PSED</name>
<gene>
    <name evidence="2" type="ORF">QR297_11360</name>
</gene>
<protein>
    <submittedName>
        <fullName evidence="2">Uncharacterized protein</fullName>
    </submittedName>
</protein>
<keyword evidence="1" id="KW-1133">Transmembrane helix</keyword>
<dbReference type="Proteomes" id="UP001258940">
    <property type="component" value="Chromosome"/>
</dbReference>
<keyword evidence="1" id="KW-0812">Transmembrane</keyword>
<organism evidence="2 3">
    <name type="scientific">Pseudomonas shirazica</name>
    <dbReference type="NCBI Taxonomy" id="1940636"/>
    <lineage>
        <taxon>Bacteria</taxon>
        <taxon>Pseudomonadati</taxon>
        <taxon>Pseudomonadota</taxon>
        <taxon>Gammaproteobacteria</taxon>
        <taxon>Pseudomonadales</taxon>
        <taxon>Pseudomonadaceae</taxon>
        <taxon>Pseudomonas</taxon>
    </lineage>
</organism>
<sequence length="106" mass="11521">MSHRNSCPAPWNMAFQAVMKSLFSGAICEALEQADRQTRRGRTNKNKLCCGEAPITEIVMTRMLIVIVFVVLGAGSVYLSTVRANASPGITPHIHPVAGIGDVFRH</sequence>